<keyword evidence="4" id="KW-1185">Reference proteome</keyword>
<sequence length="258" mass="28657">MNTNMRIGPAPIHPMQTDTRTSPNRTLKVFGGLQICLGIVCSILGTIGAVLSNTTMQDDCNYDYYYYIYGGYYYPYYTNCNDSSEATAIFIMDLICMAFSGWSESANNDAVLAISAVLSVFSFVQFALSIAAASYSCCCGQLSTNDRQGFVMVNPSQPGMMYNMPNTHIMNGYQGHNQMWIPPVPGYHQPIIPNVHQQIGQQQGNNQPSAQGMHQQPIAGYFIAVNQQQPWAYPGVHALNLQQPQPENPIIERNQENQ</sequence>
<keyword evidence="2" id="KW-0812">Transmembrane</keyword>
<accession>A0A8B6GXF2</accession>
<keyword evidence="2" id="KW-0472">Membrane</keyword>
<feature type="transmembrane region" description="Helical" evidence="2">
    <location>
        <begin position="29"/>
        <end position="51"/>
    </location>
</feature>
<feature type="region of interest" description="Disordered" evidence="1">
    <location>
        <begin position="1"/>
        <end position="20"/>
    </location>
</feature>
<comment type="caution">
    <text evidence="3">The sequence shown here is derived from an EMBL/GenBank/DDBJ whole genome shotgun (WGS) entry which is preliminary data.</text>
</comment>
<evidence type="ECO:0000313" key="3">
    <source>
        <dbReference type="EMBL" id="VDI70489.1"/>
    </source>
</evidence>
<proteinExistence type="predicted"/>
<feature type="transmembrane region" description="Helical" evidence="2">
    <location>
        <begin position="86"/>
        <end position="103"/>
    </location>
</feature>
<gene>
    <name evidence="3" type="ORF">MGAL_10B021621</name>
</gene>
<name>A0A8B6GXF2_MYTGA</name>
<dbReference type="AlphaFoldDB" id="A0A8B6GXF2"/>
<dbReference type="Proteomes" id="UP000596742">
    <property type="component" value="Unassembled WGS sequence"/>
</dbReference>
<feature type="transmembrane region" description="Helical" evidence="2">
    <location>
        <begin position="110"/>
        <end position="135"/>
    </location>
</feature>
<evidence type="ECO:0000256" key="2">
    <source>
        <dbReference type="SAM" id="Phobius"/>
    </source>
</evidence>
<dbReference type="EMBL" id="UYJE01009145">
    <property type="protein sequence ID" value="VDI70489.1"/>
    <property type="molecule type" value="Genomic_DNA"/>
</dbReference>
<organism evidence="3 4">
    <name type="scientific">Mytilus galloprovincialis</name>
    <name type="common">Mediterranean mussel</name>
    <dbReference type="NCBI Taxonomy" id="29158"/>
    <lineage>
        <taxon>Eukaryota</taxon>
        <taxon>Metazoa</taxon>
        <taxon>Spiralia</taxon>
        <taxon>Lophotrochozoa</taxon>
        <taxon>Mollusca</taxon>
        <taxon>Bivalvia</taxon>
        <taxon>Autobranchia</taxon>
        <taxon>Pteriomorphia</taxon>
        <taxon>Mytilida</taxon>
        <taxon>Mytiloidea</taxon>
        <taxon>Mytilidae</taxon>
        <taxon>Mytilinae</taxon>
        <taxon>Mytilus</taxon>
    </lineage>
</organism>
<evidence type="ECO:0000313" key="4">
    <source>
        <dbReference type="Proteomes" id="UP000596742"/>
    </source>
</evidence>
<reference evidence="3" key="1">
    <citation type="submission" date="2018-11" db="EMBL/GenBank/DDBJ databases">
        <authorList>
            <person name="Alioto T."/>
            <person name="Alioto T."/>
        </authorList>
    </citation>
    <scope>NUCLEOTIDE SEQUENCE</scope>
</reference>
<dbReference type="OrthoDB" id="10321525at2759"/>
<evidence type="ECO:0000256" key="1">
    <source>
        <dbReference type="SAM" id="MobiDB-lite"/>
    </source>
</evidence>
<protein>
    <submittedName>
        <fullName evidence="3">Uncharacterized protein</fullName>
    </submittedName>
</protein>
<keyword evidence="2" id="KW-1133">Transmembrane helix</keyword>